<evidence type="ECO:0000313" key="2">
    <source>
        <dbReference type="Proteomes" id="UP000824120"/>
    </source>
</evidence>
<dbReference type="AlphaFoldDB" id="A0A9J5ZDZ7"/>
<dbReference type="Proteomes" id="UP000824120">
    <property type="component" value="Chromosome 4"/>
</dbReference>
<reference evidence="1 2" key="1">
    <citation type="submission" date="2020-09" db="EMBL/GenBank/DDBJ databases">
        <title>De no assembly of potato wild relative species, Solanum commersonii.</title>
        <authorList>
            <person name="Cho K."/>
        </authorList>
    </citation>
    <scope>NUCLEOTIDE SEQUENCE [LARGE SCALE GENOMIC DNA]</scope>
    <source>
        <strain evidence="1">LZ3.2</strain>
        <tissue evidence="1">Leaf</tissue>
    </source>
</reference>
<proteinExistence type="predicted"/>
<evidence type="ECO:0000313" key="1">
    <source>
        <dbReference type="EMBL" id="KAG5611155.1"/>
    </source>
</evidence>
<keyword evidence="2" id="KW-1185">Reference proteome</keyword>
<accession>A0A9J5ZDZ7</accession>
<dbReference type="EMBL" id="JACXVP010000004">
    <property type="protein sequence ID" value="KAG5611155.1"/>
    <property type="molecule type" value="Genomic_DNA"/>
</dbReference>
<gene>
    <name evidence="1" type="ORF">H5410_022436</name>
</gene>
<protein>
    <submittedName>
        <fullName evidence="1">Uncharacterized protein</fullName>
    </submittedName>
</protein>
<dbReference type="OrthoDB" id="1291298at2759"/>
<organism evidence="1 2">
    <name type="scientific">Solanum commersonii</name>
    <name type="common">Commerson's wild potato</name>
    <name type="synonym">Commerson's nightshade</name>
    <dbReference type="NCBI Taxonomy" id="4109"/>
    <lineage>
        <taxon>Eukaryota</taxon>
        <taxon>Viridiplantae</taxon>
        <taxon>Streptophyta</taxon>
        <taxon>Embryophyta</taxon>
        <taxon>Tracheophyta</taxon>
        <taxon>Spermatophyta</taxon>
        <taxon>Magnoliopsida</taxon>
        <taxon>eudicotyledons</taxon>
        <taxon>Gunneridae</taxon>
        <taxon>Pentapetalae</taxon>
        <taxon>asterids</taxon>
        <taxon>lamiids</taxon>
        <taxon>Solanales</taxon>
        <taxon>Solanaceae</taxon>
        <taxon>Solanoideae</taxon>
        <taxon>Solaneae</taxon>
        <taxon>Solanum</taxon>
    </lineage>
</organism>
<name>A0A9J5ZDZ7_SOLCO</name>
<sequence>MQVEPKRCDEAMLSFWNPITMFGVRLHHLRAYSPRGAYPSTNFSSLNICKVKEQSLDKVGSHSGFCMIGIKEIGIMVSKEEERLTSFWRGKHLWTSMVARFIESRSYYITSHAKGWRNTCCRKGSMHGLNISSSLGDKITWNYPWFPWVEVIHI</sequence>
<comment type="caution">
    <text evidence="1">The sequence shown here is derived from an EMBL/GenBank/DDBJ whole genome shotgun (WGS) entry which is preliminary data.</text>
</comment>